<protein>
    <submittedName>
        <fullName evidence="7 8">Pentatricopeptide repeat-containing protein At3g24000, mitochondrial-like</fullName>
    </submittedName>
</protein>
<feature type="repeat" description="PPR" evidence="3">
    <location>
        <begin position="192"/>
        <end position="226"/>
    </location>
</feature>
<dbReference type="FunFam" id="1.25.40.10:FF:000031">
    <property type="entry name" value="Pentatricopeptide repeat-containing protein mitochondrial"/>
    <property type="match status" value="1"/>
</dbReference>
<dbReference type="Gene3D" id="1.25.40.10">
    <property type="entry name" value="Tetratricopeptide repeat domain"/>
    <property type="match status" value="6"/>
</dbReference>
<dbReference type="RefSeq" id="XP_018819032.1">
    <property type="nucleotide sequence ID" value="XM_018963487.2"/>
</dbReference>
<feature type="repeat" description="PPR" evidence="3">
    <location>
        <begin position="697"/>
        <end position="731"/>
    </location>
</feature>
<dbReference type="Pfam" id="PF20431">
    <property type="entry name" value="E_motif"/>
    <property type="match status" value="1"/>
</dbReference>
<dbReference type="RefSeq" id="XP_018819034.1">
    <property type="nucleotide sequence ID" value="XM_018963489.2"/>
</dbReference>
<dbReference type="RefSeq" id="XP_018819040.1">
    <property type="nucleotide sequence ID" value="XM_018963495.2"/>
</dbReference>
<dbReference type="PANTHER" id="PTHR47926">
    <property type="entry name" value="PENTATRICOPEPTIDE REPEAT-CONTAINING PROTEIN"/>
    <property type="match status" value="1"/>
</dbReference>
<dbReference type="AlphaFoldDB" id="A0A2I4EI22"/>
<dbReference type="RefSeq" id="XP_018819042.1">
    <property type="nucleotide sequence ID" value="XM_018963497.2"/>
</dbReference>
<evidence type="ECO:0000259" key="5">
    <source>
        <dbReference type="Pfam" id="PF14432"/>
    </source>
</evidence>
<evidence type="ECO:0000313" key="9">
    <source>
        <dbReference type="RefSeq" id="XP_018819034.1"/>
    </source>
</evidence>
<evidence type="ECO:0000256" key="2">
    <source>
        <dbReference type="ARBA" id="ARBA00022737"/>
    </source>
</evidence>
<dbReference type="Gramene" id="Jr10_19540_p1">
    <property type="protein sequence ID" value="cds.Jr10_19540_p1"/>
    <property type="gene ID" value="Jr10_19540"/>
</dbReference>
<evidence type="ECO:0000256" key="4">
    <source>
        <dbReference type="SAM" id="MobiDB-lite"/>
    </source>
</evidence>
<dbReference type="GO" id="GO:0008270">
    <property type="term" value="F:zinc ion binding"/>
    <property type="evidence" value="ECO:0007669"/>
    <property type="project" value="InterPro"/>
</dbReference>
<evidence type="ECO:0000313" key="10">
    <source>
        <dbReference type="RefSeq" id="XP_018819035.1"/>
    </source>
</evidence>
<dbReference type="InterPro" id="IPR046848">
    <property type="entry name" value="E_motif"/>
</dbReference>
<keyword evidence="6" id="KW-1185">Reference proteome</keyword>
<feature type="repeat" description="PPR" evidence="3">
    <location>
        <begin position="394"/>
        <end position="428"/>
    </location>
</feature>
<dbReference type="FunFam" id="1.25.40.10:FF:000343">
    <property type="entry name" value="Pentatricopeptide repeat-containing protein At3g58590"/>
    <property type="match status" value="1"/>
</dbReference>
<feature type="repeat" description="PPR" evidence="3">
    <location>
        <begin position="161"/>
        <end position="191"/>
    </location>
</feature>
<feature type="domain" description="DYW" evidence="5">
    <location>
        <begin position="912"/>
        <end position="1004"/>
    </location>
</feature>
<dbReference type="Pfam" id="PF14432">
    <property type="entry name" value="DYW_deaminase"/>
    <property type="match status" value="1"/>
</dbReference>
<dbReference type="PANTHER" id="PTHR47926:SF344">
    <property type="entry name" value="OS07G0636900 PROTEIN"/>
    <property type="match status" value="1"/>
</dbReference>
<dbReference type="InterPro" id="IPR002885">
    <property type="entry name" value="PPR_rpt"/>
</dbReference>
<dbReference type="InterPro" id="IPR046849">
    <property type="entry name" value="E2_motif"/>
</dbReference>
<reference evidence="7 8" key="1">
    <citation type="submission" date="2025-04" db="UniProtKB">
        <authorList>
            <consortium name="RefSeq"/>
        </authorList>
    </citation>
    <scope>IDENTIFICATION</scope>
    <source>
        <tissue evidence="7 8">Leaves</tissue>
    </source>
</reference>
<dbReference type="RefSeq" id="XP_018819037.1">
    <property type="nucleotide sequence ID" value="XM_018963492.2"/>
</dbReference>
<dbReference type="GO" id="GO:0009451">
    <property type="term" value="P:RNA modification"/>
    <property type="evidence" value="ECO:0007669"/>
    <property type="project" value="InterPro"/>
</dbReference>
<evidence type="ECO:0000313" key="6">
    <source>
        <dbReference type="Proteomes" id="UP000235220"/>
    </source>
</evidence>
<feature type="repeat" description="PPR" evidence="3">
    <location>
        <begin position="126"/>
        <end position="160"/>
    </location>
</feature>
<dbReference type="KEGG" id="jre:108989763"/>
<evidence type="ECO:0000313" key="7">
    <source>
        <dbReference type="RefSeq" id="XP_018819032.1"/>
    </source>
</evidence>
<dbReference type="Pfam" id="PF13041">
    <property type="entry name" value="PPR_2"/>
    <property type="match status" value="5"/>
</dbReference>
<feature type="region of interest" description="Disordered" evidence="4">
    <location>
        <begin position="66"/>
        <end position="88"/>
    </location>
</feature>
<dbReference type="RefSeq" id="XP_018819039.1">
    <property type="nucleotide sequence ID" value="XM_018963494.2"/>
</dbReference>
<comment type="similarity">
    <text evidence="1">Belongs to the PPR family. PCMP-H subfamily.</text>
</comment>
<evidence type="ECO:0000313" key="8">
    <source>
        <dbReference type="RefSeq" id="XP_018819033.1"/>
    </source>
</evidence>
<evidence type="ECO:0000256" key="1">
    <source>
        <dbReference type="ARBA" id="ARBA00006643"/>
    </source>
</evidence>
<dbReference type="InterPro" id="IPR011990">
    <property type="entry name" value="TPR-like_helical_dom_sf"/>
</dbReference>
<feature type="compositionally biased region" description="Polar residues" evidence="4">
    <location>
        <begin position="66"/>
        <end position="82"/>
    </location>
</feature>
<dbReference type="OrthoDB" id="1902591at2759"/>
<feature type="repeat" description="PPR" evidence="3">
    <location>
        <begin position="596"/>
        <end position="630"/>
    </location>
</feature>
<dbReference type="RefSeq" id="XP_018819033.1">
    <property type="nucleotide sequence ID" value="XM_018963488.2"/>
</dbReference>
<dbReference type="FunFam" id="1.25.40.10:FF:001325">
    <property type="entry name" value="Tetratricopeptide repeat (TPR)-like superfamily protein"/>
    <property type="match status" value="1"/>
</dbReference>
<dbReference type="Pfam" id="PF20430">
    <property type="entry name" value="Eplus_motif"/>
    <property type="match status" value="1"/>
</dbReference>
<dbReference type="GO" id="GO:0003723">
    <property type="term" value="F:RNA binding"/>
    <property type="evidence" value="ECO:0007669"/>
    <property type="project" value="InterPro"/>
</dbReference>
<accession>A0A2I4EI22</accession>
<name>A0A2I4EI22_JUGRE</name>
<dbReference type="FunFam" id="1.25.40.10:FF:000073">
    <property type="entry name" value="Pentatricopeptide repeat-containing protein chloroplastic"/>
    <property type="match status" value="1"/>
</dbReference>
<feature type="repeat" description="PPR" evidence="3">
    <location>
        <begin position="293"/>
        <end position="327"/>
    </location>
</feature>
<evidence type="ECO:0000256" key="3">
    <source>
        <dbReference type="PROSITE-ProRule" id="PRU00708"/>
    </source>
</evidence>
<dbReference type="InterPro" id="IPR046960">
    <property type="entry name" value="PPR_At4g14850-like_plant"/>
</dbReference>
<dbReference type="Proteomes" id="UP000235220">
    <property type="component" value="Chromosome 10"/>
</dbReference>
<sequence>MIKSFFRIEAWGSKLMECEFIALRMRSPPPGFRFNFPNKLRTSSKSLLVSLRLNSSYCVALDVVESNPTSDSDYSDTRNSPSRFREGFQRKPRKATIRNLPNAVLLGDNIEKDVRSKAVDLDRMESLRSYSRVLRTCASEGSLNEGRTIHGQVIKKGIDPDSHLWVSLINAYAKCGSPTCARRVLEEMPERDVVSWTALIQGHVAEGYGGDGINLFCEMRREGVRPNEFTLATGLKACALCMDLNFGRQVHAEATKLGLVSDLFVGSALVDLYAKCGEMELADRVFFYMPEQNDVSWNALLNGYAQVGSGKEVFKLFSRMRESEMKFSKFTLSTVLKGCATSGNLREGQVVHSVAIKIGCKLDEILGCSLVDMYSKCGLACDALKVFKMIKDPDVVAWSAMITCLDQQGHSLEAVKLFLLMRCAGVPPNQFSFASLISAATDLGYLKYGESIHACMFKYGFENEISVSNTLITMYMKTGCPQSGARVFEEMTDHDLVSWNALLSGCHGFKTCDLGPRIFCQMLAEGFMPNMYTYISVLRACSSLWNLGFGRQVHAHIIKNSLDGIDFIGTALVDMYCKSKCLDDADVVFNRLINRDLFTWTAIITGHARTDKAEKAVKCINLMQQEGVRPNEYTLASCLGGCSHIAALETGQQLHSMAIKAGQVGDVFVSSAVVDMYAKCGCLEDAEAIFQGLVLRDVVAWNTMICGYSHHGYGHKALETFWTMLDEGTMPDAVTFLGVLSACSRMGLVEEGKKQFNSLSEVFGITPTVEHYACMVDILGRAGKFDEVERFIEKMELSPHALIWETVLGASKMHGNVEFGEKSAKRLFDLTPEVDSNYILLSNIFASKGRWDDVKNVRTLMSTRGVKKEPGCSWVEISGQVHIFVSQDSSHPKIRDIHLKLEDLSQKLTSAGYAPKMEHVLHNVTDKEKKEHLNHHSERLALGFALISTKPVKKIRIFKNLRICEDCHDVMKFTSDITNREIVVRDINRFHHFKDGTCSCQDYW</sequence>
<gene>
    <name evidence="7 8 9 10 11 12 13 14" type="primary">LOC108989763</name>
</gene>
<dbReference type="Pfam" id="PF01535">
    <property type="entry name" value="PPR"/>
    <property type="match status" value="5"/>
</dbReference>
<dbReference type="FunFam" id="1.25.40.10:FF:000196">
    <property type="entry name" value="Pentatricopeptide repeat-containing protein At4g14850"/>
    <property type="match status" value="1"/>
</dbReference>
<proteinExistence type="inferred from homology"/>
<dbReference type="NCBIfam" id="TIGR00756">
    <property type="entry name" value="PPR"/>
    <property type="match status" value="5"/>
</dbReference>
<keyword evidence="2" id="KW-0677">Repeat</keyword>
<dbReference type="InterPro" id="IPR032867">
    <property type="entry name" value="DYW_dom"/>
</dbReference>
<dbReference type="FunFam" id="1.25.40.10:FF:000366">
    <property type="entry name" value="Pentatricopeptide (PPR) repeat-containing protein"/>
    <property type="match status" value="1"/>
</dbReference>
<evidence type="ECO:0000313" key="13">
    <source>
        <dbReference type="RefSeq" id="XP_018819040.1"/>
    </source>
</evidence>
<evidence type="ECO:0000313" key="12">
    <source>
        <dbReference type="RefSeq" id="XP_018819039.1"/>
    </source>
</evidence>
<feature type="repeat" description="PPR" evidence="3">
    <location>
        <begin position="495"/>
        <end position="529"/>
    </location>
</feature>
<organism evidence="6 12">
    <name type="scientific">Juglans regia</name>
    <name type="common">English walnut</name>
    <dbReference type="NCBI Taxonomy" id="51240"/>
    <lineage>
        <taxon>Eukaryota</taxon>
        <taxon>Viridiplantae</taxon>
        <taxon>Streptophyta</taxon>
        <taxon>Embryophyta</taxon>
        <taxon>Tracheophyta</taxon>
        <taxon>Spermatophyta</taxon>
        <taxon>Magnoliopsida</taxon>
        <taxon>eudicotyledons</taxon>
        <taxon>Gunneridae</taxon>
        <taxon>Pentapetalae</taxon>
        <taxon>rosids</taxon>
        <taxon>fabids</taxon>
        <taxon>Fagales</taxon>
        <taxon>Juglandaceae</taxon>
        <taxon>Juglans</taxon>
    </lineage>
</organism>
<evidence type="ECO:0000313" key="11">
    <source>
        <dbReference type="RefSeq" id="XP_018819037.1"/>
    </source>
</evidence>
<evidence type="ECO:0000313" key="14">
    <source>
        <dbReference type="RefSeq" id="XP_018819042.1"/>
    </source>
</evidence>
<dbReference type="PROSITE" id="PS51375">
    <property type="entry name" value="PPR"/>
    <property type="match status" value="8"/>
</dbReference>
<dbReference type="RefSeq" id="XP_018819035.1">
    <property type="nucleotide sequence ID" value="XM_018963490.2"/>
</dbReference>
<dbReference type="GeneID" id="108989763"/>